<reference evidence="2" key="1">
    <citation type="submission" date="2025-08" db="UniProtKB">
        <authorList>
            <consortium name="Ensembl"/>
        </authorList>
    </citation>
    <scope>IDENTIFICATION</scope>
</reference>
<feature type="coiled-coil region" evidence="1">
    <location>
        <begin position="10"/>
        <end position="69"/>
    </location>
</feature>
<protein>
    <recommendedName>
        <fullName evidence="4">Nephrocystin 1</fullName>
    </recommendedName>
</protein>
<evidence type="ECO:0000313" key="2">
    <source>
        <dbReference type="Ensembl" id="ENSNVIP00000020381.1"/>
    </source>
</evidence>
<sequence length="120" mass="14050">MLARRQRYPLQALQRRSQELKLQVDSLLSESRLKGVLDASKRRDIYQRCVQLKQAIDENKNALQKLNKADEPAPVGNYNQKKEEEHNLLDKLTHQLQELAVSISRENITEYASPYFLCLR</sequence>
<dbReference type="Ensembl" id="ENSNVIT00000023732.1">
    <property type="protein sequence ID" value="ENSNVIP00000020381.1"/>
    <property type="gene ID" value="ENSNVIG00000015863.1"/>
</dbReference>
<dbReference type="PANTHER" id="PTHR15176">
    <property type="entry name" value="NEPHROCYSTIN"/>
    <property type="match status" value="1"/>
</dbReference>
<name>A0A8C7BCI0_NEOVI</name>
<dbReference type="PANTHER" id="PTHR15176:SF1">
    <property type="entry name" value="NEPHROCYSTIN-1"/>
    <property type="match status" value="1"/>
</dbReference>
<dbReference type="GeneTree" id="ENSGT00390000007701"/>
<dbReference type="Proteomes" id="UP000694425">
    <property type="component" value="Unplaced"/>
</dbReference>
<evidence type="ECO:0000256" key="1">
    <source>
        <dbReference type="SAM" id="Coils"/>
    </source>
</evidence>
<dbReference type="GO" id="GO:0090251">
    <property type="term" value="P:protein localization involved in establishment of planar polarity"/>
    <property type="evidence" value="ECO:0007669"/>
    <property type="project" value="TreeGrafter"/>
</dbReference>
<accession>A0A8C7BCI0</accession>
<keyword evidence="3" id="KW-1185">Reference proteome</keyword>
<reference evidence="2" key="2">
    <citation type="submission" date="2025-09" db="UniProtKB">
        <authorList>
            <consortium name="Ensembl"/>
        </authorList>
    </citation>
    <scope>IDENTIFICATION</scope>
</reference>
<dbReference type="InterPro" id="IPR039687">
    <property type="entry name" value="NPHP1"/>
</dbReference>
<evidence type="ECO:0008006" key="4">
    <source>
        <dbReference type="Google" id="ProtNLM"/>
    </source>
</evidence>
<keyword evidence="1" id="KW-0175">Coiled coil</keyword>
<evidence type="ECO:0000313" key="3">
    <source>
        <dbReference type="Proteomes" id="UP000694425"/>
    </source>
</evidence>
<dbReference type="AlphaFoldDB" id="A0A8C7BCI0"/>
<dbReference type="GO" id="GO:0005737">
    <property type="term" value="C:cytoplasm"/>
    <property type="evidence" value="ECO:0007669"/>
    <property type="project" value="TreeGrafter"/>
</dbReference>
<organism evidence="2 3">
    <name type="scientific">Neovison vison</name>
    <name type="common">American mink</name>
    <name type="synonym">Mustela vison</name>
    <dbReference type="NCBI Taxonomy" id="452646"/>
    <lineage>
        <taxon>Eukaryota</taxon>
        <taxon>Metazoa</taxon>
        <taxon>Chordata</taxon>
        <taxon>Craniata</taxon>
        <taxon>Vertebrata</taxon>
        <taxon>Euteleostomi</taxon>
        <taxon>Mammalia</taxon>
        <taxon>Eutheria</taxon>
        <taxon>Laurasiatheria</taxon>
        <taxon>Carnivora</taxon>
        <taxon>Caniformia</taxon>
        <taxon>Musteloidea</taxon>
        <taxon>Mustelidae</taxon>
        <taxon>Mustelinae</taxon>
        <taxon>Neogale</taxon>
    </lineage>
</organism>
<proteinExistence type="predicted"/>
<dbReference type="GO" id="GO:0005929">
    <property type="term" value="C:cilium"/>
    <property type="evidence" value="ECO:0007669"/>
    <property type="project" value="TreeGrafter"/>
</dbReference>
<gene>
    <name evidence="2" type="primary">NPHP1</name>
</gene>